<dbReference type="Gene3D" id="3.90.550.10">
    <property type="entry name" value="Spore Coat Polysaccharide Biosynthesis Protein SpsA, Chain A"/>
    <property type="match status" value="1"/>
</dbReference>
<reference evidence="2" key="1">
    <citation type="submission" date="2018-05" db="EMBL/GenBank/DDBJ databases">
        <authorList>
            <person name="Lanie J.A."/>
            <person name="Ng W.-L."/>
            <person name="Kazmierczak K.M."/>
            <person name="Andrzejewski T.M."/>
            <person name="Davidsen T.M."/>
            <person name="Wayne K.J."/>
            <person name="Tettelin H."/>
            <person name="Glass J.I."/>
            <person name="Rusch D."/>
            <person name="Podicherti R."/>
            <person name="Tsui H.-C.T."/>
            <person name="Winkler M.E."/>
        </authorList>
    </citation>
    <scope>NUCLEOTIDE SEQUENCE</scope>
</reference>
<evidence type="ECO:0000313" key="2">
    <source>
        <dbReference type="EMBL" id="SVD31303.1"/>
    </source>
</evidence>
<sequence>MTNDMQQPLPVGEGSSLPKAWVVTTVFNRNESVAKYLACLDRQSFRNFSLVLVDHGTQPLSLDIKFPEYVTLLRGSSEMWWTGAVNTGIRYLLESEDVADQDIIILQNDDSIFGPEFVESLVSAASTKQAVIGSVAINATTGRILHASLKFNKIRARYDYLHYGKPISELADKLYESDV</sequence>
<feature type="non-terminal residue" evidence="2">
    <location>
        <position position="179"/>
    </location>
</feature>
<dbReference type="Pfam" id="PF00535">
    <property type="entry name" value="Glycos_transf_2"/>
    <property type="match status" value="1"/>
</dbReference>
<dbReference type="EMBL" id="UINC01142767">
    <property type="protein sequence ID" value="SVD31303.1"/>
    <property type="molecule type" value="Genomic_DNA"/>
</dbReference>
<dbReference type="InterPro" id="IPR029044">
    <property type="entry name" value="Nucleotide-diphossugar_trans"/>
</dbReference>
<name>A0A382UAM7_9ZZZZ</name>
<dbReference type="CDD" id="cd00761">
    <property type="entry name" value="Glyco_tranf_GTA_type"/>
    <property type="match status" value="1"/>
</dbReference>
<protein>
    <recommendedName>
        <fullName evidence="1">Glycosyltransferase 2-like domain-containing protein</fullName>
    </recommendedName>
</protein>
<dbReference type="SUPFAM" id="SSF53448">
    <property type="entry name" value="Nucleotide-diphospho-sugar transferases"/>
    <property type="match status" value="1"/>
</dbReference>
<gene>
    <name evidence="2" type="ORF">METZ01_LOCUS384157</name>
</gene>
<feature type="domain" description="Glycosyltransferase 2-like" evidence="1">
    <location>
        <begin position="22"/>
        <end position="147"/>
    </location>
</feature>
<dbReference type="AlphaFoldDB" id="A0A382UAM7"/>
<proteinExistence type="predicted"/>
<accession>A0A382UAM7</accession>
<evidence type="ECO:0000259" key="1">
    <source>
        <dbReference type="Pfam" id="PF00535"/>
    </source>
</evidence>
<dbReference type="InterPro" id="IPR001173">
    <property type="entry name" value="Glyco_trans_2-like"/>
</dbReference>
<organism evidence="2">
    <name type="scientific">marine metagenome</name>
    <dbReference type="NCBI Taxonomy" id="408172"/>
    <lineage>
        <taxon>unclassified sequences</taxon>
        <taxon>metagenomes</taxon>
        <taxon>ecological metagenomes</taxon>
    </lineage>
</organism>